<gene>
    <name evidence="5" type="primary">aroD</name>
    <name evidence="6" type="ORF">A8806_101240</name>
</gene>
<comment type="catalytic activity">
    <reaction evidence="1 5">
        <text>3-dehydroquinate = 3-dehydroshikimate + H2O</text>
        <dbReference type="Rhea" id="RHEA:21096"/>
        <dbReference type="ChEBI" id="CHEBI:15377"/>
        <dbReference type="ChEBI" id="CHEBI:16630"/>
        <dbReference type="ChEBI" id="CHEBI:32364"/>
        <dbReference type="EC" id="4.2.1.10"/>
    </reaction>
</comment>
<evidence type="ECO:0000256" key="2">
    <source>
        <dbReference type="ARBA" id="ARBA00023141"/>
    </source>
</evidence>
<evidence type="ECO:0000256" key="4">
    <source>
        <dbReference type="ARBA" id="ARBA00023270"/>
    </source>
</evidence>
<comment type="caution">
    <text evidence="6">The sequence shown here is derived from an EMBL/GenBank/DDBJ whole genome shotgun (WGS) entry which is preliminary data.</text>
</comment>
<evidence type="ECO:0000313" key="7">
    <source>
        <dbReference type="Proteomes" id="UP000245845"/>
    </source>
</evidence>
<dbReference type="AlphaFoldDB" id="A0A2Y9BC15"/>
<dbReference type="GO" id="GO:0009073">
    <property type="term" value="P:aromatic amino acid family biosynthetic process"/>
    <property type="evidence" value="ECO:0007669"/>
    <property type="project" value="UniProtKB-KW"/>
</dbReference>
<dbReference type="UniPathway" id="UPA00053">
    <property type="reaction ID" value="UER00086"/>
</dbReference>
<comment type="subunit">
    <text evidence="5">Homodimer.</text>
</comment>
<dbReference type="Proteomes" id="UP000245845">
    <property type="component" value="Unassembled WGS sequence"/>
</dbReference>
<dbReference type="PANTHER" id="PTHR43699:SF1">
    <property type="entry name" value="3-DEHYDROQUINATE DEHYDRATASE"/>
    <property type="match status" value="1"/>
</dbReference>
<name>A0A2Y9BC15_9FIRM</name>
<feature type="binding site" evidence="5">
    <location>
        <position position="235"/>
    </location>
    <ligand>
        <name>3-dehydroquinate</name>
        <dbReference type="ChEBI" id="CHEBI:32364"/>
    </ligand>
</feature>
<feature type="active site" description="Proton donor/acceptor" evidence="5">
    <location>
        <position position="142"/>
    </location>
</feature>
<dbReference type="CDD" id="cd00502">
    <property type="entry name" value="DHQase_I"/>
    <property type="match status" value="1"/>
</dbReference>
<dbReference type="GO" id="GO:0003855">
    <property type="term" value="F:3-dehydroquinate dehydratase activity"/>
    <property type="evidence" value="ECO:0007669"/>
    <property type="project" value="UniProtKB-UniRule"/>
</dbReference>
<proteinExistence type="inferred from homology"/>
<keyword evidence="4 5" id="KW-0704">Schiff base</keyword>
<feature type="binding site" evidence="5">
    <location>
        <begin position="47"/>
        <end position="49"/>
    </location>
    <ligand>
        <name>3-dehydroquinate</name>
        <dbReference type="ChEBI" id="CHEBI:32364"/>
    </ligand>
</feature>
<dbReference type="Gene3D" id="3.20.20.70">
    <property type="entry name" value="Aldolase class I"/>
    <property type="match status" value="1"/>
</dbReference>
<evidence type="ECO:0000256" key="1">
    <source>
        <dbReference type="ARBA" id="ARBA00001864"/>
    </source>
</evidence>
<dbReference type="GO" id="GO:0009423">
    <property type="term" value="P:chorismate biosynthetic process"/>
    <property type="evidence" value="ECO:0007669"/>
    <property type="project" value="UniProtKB-UniRule"/>
</dbReference>
<comment type="caution">
    <text evidence="5">Lacks conserved residue(s) required for the propagation of feature annotation.</text>
</comment>
<sequence>MEKTLKIRDMELGTGMPKVCVPITGKDKAGILQETELALQAGADLIEWRADYYVDVDDVQKTAGLGRELRKKMGNKPILFTYRTEGTNHSIELEKYIRLNQSMVDAGDVDLLDIELFMGDEVCQDFCGYAHGKGKAVIISSHDFEKTPNEQEIVGRLCKMRTLGADVPKVAVMPKNAGDVLTLLSATNQYANAHADGPLITMSMKWLGGISRISGEIFGSALTFGSTMRVSAPGQLAIEDLKYILNVLHHSENQ</sequence>
<comment type="similarity">
    <text evidence="5">Belongs to the type-I 3-dehydroquinase family.</text>
</comment>
<feature type="active site" description="Schiff-base intermediate with substrate" evidence="5">
    <location>
        <position position="169"/>
    </location>
</feature>
<dbReference type="InterPro" id="IPR001381">
    <property type="entry name" value="DHquinase_I"/>
</dbReference>
<keyword evidence="7" id="KW-1185">Reference proteome</keyword>
<dbReference type="SUPFAM" id="SSF51569">
    <property type="entry name" value="Aldolase"/>
    <property type="match status" value="1"/>
</dbReference>
<organism evidence="6 7">
    <name type="scientific">Faecalicatena orotica</name>
    <dbReference type="NCBI Taxonomy" id="1544"/>
    <lineage>
        <taxon>Bacteria</taxon>
        <taxon>Bacillati</taxon>
        <taxon>Bacillota</taxon>
        <taxon>Clostridia</taxon>
        <taxon>Lachnospirales</taxon>
        <taxon>Lachnospiraceae</taxon>
        <taxon>Faecalicatena</taxon>
    </lineage>
</organism>
<dbReference type="HAMAP" id="MF_00214">
    <property type="entry name" value="AroD"/>
    <property type="match status" value="1"/>
</dbReference>
<keyword evidence="3 5" id="KW-0456">Lyase</keyword>
<dbReference type="InterPro" id="IPR013785">
    <property type="entry name" value="Aldolase_TIM"/>
</dbReference>
<dbReference type="PANTHER" id="PTHR43699">
    <property type="entry name" value="3-DEHYDROQUINATE DEHYDRATASE"/>
    <property type="match status" value="1"/>
</dbReference>
<dbReference type="FunFam" id="3.20.20.70:FF:000047">
    <property type="entry name" value="3-dehydroquinate dehydratase"/>
    <property type="match status" value="1"/>
</dbReference>
<comment type="pathway">
    <text evidence="5">Metabolic intermediate biosynthesis; chorismate biosynthesis; chorismate from D-erythrose 4-phosphate and phosphoenolpyruvate: step 3/7.</text>
</comment>
<feature type="binding site" evidence="5">
    <location>
        <position position="231"/>
    </location>
    <ligand>
        <name>3-dehydroquinate</name>
        <dbReference type="ChEBI" id="CHEBI:32364"/>
    </ligand>
</feature>
<dbReference type="GO" id="GO:0008652">
    <property type="term" value="P:amino acid biosynthetic process"/>
    <property type="evidence" value="ECO:0007669"/>
    <property type="project" value="UniProtKB-KW"/>
</dbReference>
<feature type="binding site" evidence="5">
    <location>
        <position position="83"/>
    </location>
    <ligand>
        <name>3-dehydroquinate</name>
        <dbReference type="ChEBI" id="CHEBI:32364"/>
    </ligand>
</feature>
<protein>
    <recommendedName>
        <fullName evidence="5">3-dehydroquinate dehydratase</fullName>
        <shortName evidence="5">3-dehydroquinase</shortName>
        <ecNumber evidence="5">4.2.1.10</ecNumber>
    </recommendedName>
    <alternativeName>
        <fullName evidence="5">Type I DHQase</fullName>
    </alternativeName>
    <alternativeName>
        <fullName evidence="5">Type I dehydroquinase</fullName>
        <shortName evidence="5">DHQ1</shortName>
    </alternativeName>
</protein>
<evidence type="ECO:0000256" key="3">
    <source>
        <dbReference type="ARBA" id="ARBA00023239"/>
    </source>
</evidence>
<dbReference type="OrthoDB" id="9813659at2"/>
<dbReference type="EC" id="4.2.1.10" evidence="5"/>
<dbReference type="EMBL" id="QGDL01000001">
    <property type="protein sequence ID" value="PWJ31953.1"/>
    <property type="molecule type" value="Genomic_DNA"/>
</dbReference>
<keyword evidence="5" id="KW-0028">Amino-acid biosynthesis</keyword>
<dbReference type="Pfam" id="PF01487">
    <property type="entry name" value="DHquinase_I"/>
    <property type="match status" value="1"/>
</dbReference>
<dbReference type="RefSeq" id="WP_109729330.1">
    <property type="nucleotide sequence ID" value="NZ_BAAACK010000007.1"/>
</dbReference>
<reference evidence="6 7" key="1">
    <citation type="submission" date="2018-05" db="EMBL/GenBank/DDBJ databases">
        <title>The Hungate 1000. A catalogue of reference genomes from the rumen microbiome.</title>
        <authorList>
            <person name="Kelly W."/>
        </authorList>
    </citation>
    <scope>NUCLEOTIDE SEQUENCE [LARGE SCALE GENOMIC DNA]</scope>
    <source>
        <strain evidence="6 7">NLAE-zl-C242</strain>
    </source>
</reference>
<accession>A0A2Y9BC15</accession>
<evidence type="ECO:0000313" key="6">
    <source>
        <dbReference type="EMBL" id="PWJ31953.1"/>
    </source>
</evidence>
<dbReference type="NCBIfam" id="TIGR01093">
    <property type="entry name" value="aroD"/>
    <property type="match status" value="1"/>
</dbReference>
<dbReference type="GO" id="GO:0046279">
    <property type="term" value="P:3,4-dihydroxybenzoate biosynthetic process"/>
    <property type="evidence" value="ECO:0007669"/>
    <property type="project" value="TreeGrafter"/>
</dbReference>
<comment type="function">
    <text evidence="5">Involved in the third step of the chorismate pathway, which leads to the biosynthesis of aromatic amino acids. Catalyzes the cis-dehydration of 3-dehydroquinate (DHQ) and introduces the first double bond of the aromatic ring to yield 3-dehydroshikimate.</text>
</comment>
<evidence type="ECO:0000256" key="5">
    <source>
        <dbReference type="HAMAP-Rule" id="MF_00214"/>
    </source>
</evidence>
<dbReference type="InterPro" id="IPR050146">
    <property type="entry name" value="Type-I_3-dehydroquinase"/>
</dbReference>
<feature type="binding site" evidence="5">
    <location>
        <position position="212"/>
    </location>
    <ligand>
        <name>3-dehydroquinate</name>
        <dbReference type="ChEBI" id="CHEBI:32364"/>
    </ligand>
</feature>
<keyword evidence="2 5" id="KW-0057">Aromatic amino acid biosynthesis</keyword>